<evidence type="ECO:0000256" key="1">
    <source>
        <dbReference type="SAM" id="SignalP"/>
    </source>
</evidence>
<dbReference type="Gene3D" id="3.80.10.10">
    <property type="entry name" value="Ribonuclease Inhibitor"/>
    <property type="match status" value="1"/>
</dbReference>
<evidence type="ECO:0000313" key="3">
    <source>
        <dbReference type="EMBL" id="KAK7031585.1"/>
    </source>
</evidence>
<organism evidence="3 4">
    <name type="scientific">Favolaschia claudopus</name>
    <dbReference type="NCBI Taxonomy" id="2862362"/>
    <lineage>
        <taxon>Eukaryota</taxon>
        <taxon>Fungi</taxon>
        <taxon>Dikarya</taxon>
        <taxon>Basidiomycota</taxon>
        <taxon>Agaricomycotina</taxon>
        <taxon>Agaricomycetes</taxon>
        <taxon>Agaricomycetidae</taxon>
        <taxon>Agaricales</taxon>
        <taxon>Marasmiineae</taxon>
        <taxon>Mycenaceae</taxon>
        <taxon>Favolaschia</taxon>
    </lineage>
</organism>
<dbReference type="Proteomes" id="UP001362999">
    <property type="component" value="Unassembled WGS sequence"/>
</dbReference>
<feature type="domain" description="F-box" evidence="2">
    <location>
        <begin position="10"/>
        <end position="60"/>
    </location>
</feature>
<name>A0AAW0C0F5_9AGAR</name>
<dbReference type="AlphaFoldDB" id="A0AAW0C0F5"/>
<keyword evidence="4" id="KW-1185">Reference proteome</keyword>
<accession>A0AAW0C0F5</accession>
<dbReference type="Pfam" id="PF12937">
    <property type="entry name" value="F-box-like"/>
    <property type="match status" value="1"/>
</dbReference>
<keyword evidence="1" id="KW-0732">Signal</keyword>
<feature type="chain" id="PRO_5043855431" description="F-box domain-containing protein" evidence="1">
    <location>
        <begin position="26"/>
        <end position="504"/>
    </location>
</feature>
<reference evidence="3 4" key="1">
    <citation type="journal article" date="2024" name="J Genomics">
        <title>Draft genome sequencing and assembly of Favolaschia claudopus CIRM-BRFM 2984 isolated from oak limbs.</title>
        <authorList>
            <person name="Navarro D."/>
            <person name="Drula E."/>
            <person name="Chaduli D."/>
            <person name="Cazenave R."/>
            <person name="Ahrendt S."/>
            <person name="Wang J."/>
            <person name="Lipzen A."/>
            <person name="Daum C."/>
            <person name="Barry K."/>
            <person name="Grigoriev I.V."/>
            <person name="Favel A."/>
            <person name="Rosso M.N."/>
            <person name="Martin F."/>
        </authorList>
    </citation>
    <scope>NUCLEOTIDE SEQUENCE [LARGE SCALE GENOMIC DNA]</scope>
    <source>
        <strain evidence="3 4">CIRM-BRFM 2984</strain>
    </source>
</reference>
<comment type="caution">
    <text evidence="3">The sequence shown here is derived from an EMBL/GenBank/DDBJ whole genome shotgun (WGS) entry which is preliminary data.</text>
</comment>
<sequence>MALSPNPPLLHLPAELLLLIVRCLCEPRNEIKSINDNILSLSRVCRRMRDFCFVPLFSRLKIKHTDRLRLLQKKCTEDLEFSRLIEELDLRNLHSPHEHLGMKLSQGSDEPYCYGHEILPELLLHLPSLVRLYLPEEQLNPKLLAAFNSHPKLATVGINDSSLDALRELASGTSLSMSKIQVEYATLDMLFGFHRPRFHSLMSQKPRVRHLIIRDKRNIMSGPGTVVIPGLENLDIGVYRMPTSLLSWLPAFVKRHPNLQLIRIFDHESILLDDWKSFWSLSILDASVRHTLTTAVKVVAFSISPTNVSASLDDWQVTQVELEIIESMGVSALAFVSMLAPRVSSLVIRMPARAMCPVHFDELVSSLCTFSSLKKLQLDKFYRHLVKDEIPCTLPSQANVGTFSGCVDAQAALLLLSADISERASSLALVHVTDEDYDYETAYGRYSWTLDVTYNVNTNREIEFVSTSRFHMSGIFRPPDELAQRLFMTAKNTRYHPPFNTQRP</sequence>
<dbReference type="SUPFAM" id="SSF52047">
    <property type="entry name" value="RNI-like"/>
    <property type="match status" value="1"/>
</dbReference>
<proteinExistence type="predicted"/>
<dbReference type="InterPro" id="IPR001810">
    <property type="entry name" value="F-box_dom"/>
</dbReference>
<gene>
    <name evidence="3" type="ORF">R3P38DRAFT_2924564</name>
</gene>
<protein>
    <recommendedName>
        <fullName evidence="2">F-box domain-containing protein</fullName>
    </recommendedName>
</protein>
<evidence type="ECO:0000259" key="2">
    <source>
        <dbReference type="Pfam" id="PF12937"/>
    </source>
</evidence>
<dbReference type="InterPro" id="IPR032675">
    <property type="entry name" value="LRR_dom_sf"/>
</dbReference>
<feature type="signal peptide" evidence="1">
    <location>
        <begin position="1"/>
        <end position="25"/>
    </location>
</feature>
<dbReference type="EMBL" id="JAWWNJ010000024">
    <property type="protein sequence ID" value="KAK7031585.1"/>
    <property type="molecule type" value="Genomic_DNA"/>
</dbReference>
<evidence type="ECO:0000313" key="4">
    <source>
        <dbReference type="Proteomes" id="UP001362999"/>
    </source>
</evidence>